<evidence type="ECO:0000256" key="10">
    <source>
        <dbReference type="ARBA" id="ARBA00023049"/>
    </source>
</evidence>
<dbReference type="GO" id="GO:0004222">
    <property type="term" value="F:metalloendopeptidase activity"/>
    <property type="evidence" value="ECO:0007669"/>
    <property type="project" value="UniProtKB-UniRule"/>
</dbReference>
<feature type="binding site" evidence="12">
    <location>
        <position position="139"/>
    </location>
    <ligand>
        <name>Zn(2+)</name>
        <dbReference type="ChEBI" id="CHEBI:29105"/>
        <note>catalytic</note>
    </ligand>
</feature>
<dbReference type="NCBIfam" id="NF003965">
    <property type="entry name" value="PRK05457.1"/>
    <property type="match status" value="1"/>
</dbReference>
<feature type="binding site" evidence="12">
    <location>
        <position position="213"/>
    </location>
    <ligand>
        <name>Zn(2+)</name>
        <dbReference type="ChEBI" id="CHEBI:29105"/>
        <note>catalytic</note>
    </ligand>
</feature>
<proteinExistence type="inferred from homology"/>
<dbReference type="Proteomes" id="UP000266091">
    <property type="component" value="Unassembled WGS sequence"/>
</dbReference>
<evidence type="ECO:0000256" key="5">
    <source>
        <dbReference type="ARBA" id="ARBA00022692"/>
    </source>
</evidence>
<comment type="subcellular location">
    <subcellularLocation>
        <location evidence="1 12">Cell membrane</location>
        <topology evidence="1 12">Multi-pass membrane protein</topology>
    </subcellularLocation>
</comment>
<evidence type="ECO:0000256" key="4">
    <source>
        <dbReference type="ARBA" id="ARBA00022670"/>
    </source>
</evidence>
<keyword evidence="10 12" id="KW-0482">Metalloprotease</keyword>
<protein>
    <recommendedName>
        <fullName evidence="12">Protease HtpX homolog</fullName>
        <ecNumber evidence="12">3.4.24.-</ecNumber>
    </recommendedName>
</protein>
<accession>A0A388SFS0</accession>
<dbReference type="GO" id="GO:0005886">
    <property type="term" value="C:plasma membrane"/>
    <property type="evidence" value="ECO:0007669"/>
    <property type="project" value="UniProtKB-SubCell"/>
</dbReference>
<dbReference type="Pfam" id="PF01435">
    <property type="entry name" value="Peptidase_M48"/>
    <property type="match status" value="1"/>
</dbReference>
<dbReference type="InterPro" id="IPR022919">
    <property type="entry name" value="Pept_M48_protease_HtpX"/>
</dbReference>
<dbReference type="GO" id="GO:0008270">
    <property type="term" value="F:zinc ion binding"/>
    <property type="evidence" value="ECO:0007669"/>
    <property type="project" value="UniProtKB-UniRule"/>
</dbReference>
<evidence type="ECO:0000256" key="2">
    <source>
        <dbReference type="ARBA" id="ARBA00009779"/>
    </source>
</evidence>
<feature type="domain" description="Peptidase M48" evidence="13">
    <location>
        <begin position="72"/>
        <end position="276"/>
    </location>
</feature>
<evidence type="ECO:0000313" key="14">
    <source>
        <dbReference type="EMBL" id="GBO93544.1"/>
    </source>
</evidence>
<name>A0A388SFS0_9BURK</name>
<evidence type="ECO:0000256" key="3">
    <source>
        <dbReference type="ARBA" id="ARBA00022475"/>
    </source>
</evidence>
<keyword evidence="3 12" id="KW-1003">Cell membrane</keyword>
<gene>
    <name evidence="12 14" type="primary">htpX</name>
    <name evidence="14" type="ORF">MESMUL_08980</name>
</gene>
<dbReference type="PANTHER" id="PTHR43221">
    <property type="entry name" value="PROTEASE HTPX"/>
    <property type="match status" value="1"/>
</dbReference>
<evidence type="ECO:0000256" key="11">
    <source>
        <dbReference type="ARBA" id="ARBA00023136"/>
    </source>
</evidence>
<comment type="similarity">
    <text evidence="2 12">Belongs to the peptidase M48B family.</text>
</comment>
<feature type="transmembrane region" description="Helical" evidence="12">
    <location>
        <begin position="145"/>
        <end position="166"/>
    </location>
</feature>
<evidence type="ECO:0000259" key="13">
    <source>
        <dbReference type="Pfam" id="PF01435"/>
    </source>
</evidence>
<keyword evidence="7 12" id="KW-0378">Hydrolase</keyword>
<evidence type="ECO:0000256" key="9">
    <source>
        <dbReference type="ARBA" id="ARBA00022989"/>
    </source>
</evidence>
<dbReference type="PANTHER" id="PTHR43221:SF1">
    <property type="entry name" value="PROTEASE HTPX"/>
    <property type="match status" value="1"/>
</dbReference>
<comment type="caution">
    <text evidence="14">The sequence shown here is derived from an EMBL/GenBank/DDBJ whole genome shotgun (WGS) entry which is preliminary data.</text>
</comment>
<dbReference type="AlphaFoldDB" id="A0A388SFS0"/>
<reference evidence="14 15" key="1">
    <citation type="journal article" date="2018" name="Int. J. Syst. Evol. Microbiol.">
        <title>Mesosutterella multiformis gen. nov., sp. nov., a member of the family Sutterellaceae and Sutterella megalosphaeroides sp. nov., isolated from human faeces.</title>
        <authorList>
            <person name="Sakamoto M."/>
            <person name="Ikeyama N."/>
            <person name="Kunihiro T."/>
            <person name="Iino T."/>
            <person name="Yuki M."/>
            <person name="Ohkuma M."/>
        </authorList>
    </citation>
    <scope>NUCLEOTIDE SEQUENCE [LARGE SCALE GENOMIC DNA]</scope>
    <source>
        <strain evidence="14 15">4NBBH2</strain>
    </source>
</reference>
<evidence type="ECO:0000256" key="12">
    <source>
        <dbReference type="HAMAP-Rule" id="MF_00188"/>
    </source>
</evidence>
<dbReference type="GO" id="GO:0006508">
    <property type="term" value="P:proteolysis"/>
    <property type="evidence" value="ECO:0007669"/>
    <property type="project" value="UniProtKB-KW"/>
</dbReference>
<keyword evidence="9 12" id="KW-1133">Transmembrane helix</keyword>
<feature type="transmembrane region" description="Helical" evidence="12">
    <location>
        <begin position="31"/>
        <end position="53"/>
    </location>
</feature>
<comment type="cofactor">
    <cofactor evidence="12">
        <name>Zn(2+)</name>
        <dbReference type="ChEBI" id="CHEBI:29105"/>
    </cofactor>
    <text evidence="12">Binds 1 zinc ion per subunit.</text>
</comment>
<organism evidence="14 15">
    <name type="scientific">Mesosutterella multiformis</name>
    <dbReference type="NCBI Taxonomy" id="2259133"/>
    <lineage>
        <taxon>Bacteria</taxon>
        <taxon>Pseudomonadati</taxon>
        <taxon>Pseudomonadota</taxon>
        <taxon>Betaproteobacteria</taxon>
        <taxon>Burkholderiales</taxon>
        <taxon>Sutterellaceae</taxon>
        <taxon>Mesosutterella</taxon>
    </lineage>
</organism>
<feature type="transmembrane region" description="Helical" evidence="12">
    <location>
        <begin position="186"/>
        <end position="208"/>
    </location>
</feature>
<keyword evidence="4 12" id="KW-0645">Protease</keyword>
<keyword evidence="8 12" id="KW-0862">Zinc</keyword>
<dbReference type="HAMAP" id="MF_00188">
    <property type="entry name" value="Pept_M48_protease_HtpX"/>
    <property type="match status" value="1"/>
</dbReference>
<evidence type="ECO:0000256" key="8">
    <source>
        <dbReference type="ARBA" id="ARBA00022833"/>
    </source>
</evidence>
<keyword evidence="11 12" id="KW-0472">Membrane</keyword>
<dbReference type="InterPro" id="IPR050083">
    <property type="entry name" value="HtpX_protease"/>
</dbReference>
<feature type="binding site" evidence="12">
    <location>
        <position position="135"/>
    </location>
    <ligand>
        <name>Zn(2+)</name>
        <dbReference type="ChEBI" id="CHEBI:29105"/>
        <note>catalytic</note>
    </ligand>
</feature>
<feature type="active site" evidence="12">
    <location>
        <position position="136"/>
    </location>
</feature>
<keyword evidence="15" id="KW-1185">Reference proteome</keyword>
<evidence type="ECO:0000256" key="6">
    <source>
        <dbReference type="ARBA" id="ARBA00022723"/>
    </source>
</evidence>
<dbReference type="CDD" id="cd07335">
    <property type="entry name" value="M48B_HtpX_like"/>
    <property type="match status" value="1"/>
</dbReference>
<evidence type="ECO:0000256" key="7">
    <source>
        <dbReference type="ARBA" id="ARBA00022801"/>
    </source>
</evidence>
<keyword evidence="5 12" id="KW-0812">Transmembrane</keyword>
<dbReference type="InterPro" id="IPR001915">
    <property type="entry name" value="Peptidase_M48"/>
</dbReference>
<evidence type="ECO:0000313" key="15">
    <source>
        <dbReference type="Proteomes" id="UP000266091"/>
    </source>
</evidence>
<sequence length="280" mass="29805">MLNVILSIVGVVFGINWGGMAGKSINLTSLSIYALIIGFTGSIFSLLTSKMIAKSTMGLQMIDIDNPSTNLEAWLVSTVRKLANRAKLPMPEVAIYEGDPNAFATGPSRSSSLVAVSTGLLQLMNKKEVEAVLGHEMTHVANGDMVTMTLVQGVMNTFVVFLSRVIGWAVDRQVMRNDSDAPGAAYYVTSLILDIVLGFLAGMVVAAFSRWREYHADAGSAMLTGSPENMIAALQRLGSITPEELPGPVKGFGVSGGIGSLFATHPSIEDRIAALRVLQK</sequence>
<dbReference type="EC" id="3.4.24.-" evidence="12"/>
<dbReference type="EMBL" id="BGZJ01000001">
    <property type="protein sequence ID" value="GBO93544.1"/>
    <property type="molecule type" value="Genomic_DNA"/>
</dbReference>
<keyword evidence="6 12" id="KW-0479">Metal-binding</keyword>
<evidence type="ECO:0000256" key="1">
    <source>
        <dbReference type="ARBA" id="ARBA00004651"/>
    </source>
</evidence>
<dbReference type="Gene3D" id="3.30.2010.10">
    <property type="entry name" value="Metalloproteases ('zincins'), catalytic domain"/>
    <property type="match status" value="1"/>
</dbReference>